<accession>H0QUH0</accession>
<dbReference type="AlphaFoldDB" id="H0QUH0"/>
<organism evidence="2 3">
    <name type="scientific">Gordonia effusa NBRC 100432</name>
    <dbReference type="NCBI Taxonomy" id="1077974"/>
    <lineage>
        <taxon>Bacteria</taxon>
        <taxon>Bacillati</taxon>
        <taxon>Actinomycetota</taxon>
        <taxon>Actinomycetes</taxon>
        <taxon>Mycobacteriales</taxon>
        <taxon>Gordoniaceae</taxon>
        <taxon>Gordonia</taxon>
    </lineage>
</organism>
<protein>
    <submittedName>
        <fullName evidence="2">Uncharacterized protein</fullName>
    </submittedName>
</protein>
<feature type="region of interest" description="Disordered" evidence="1">
    <location>
        <begin position="1"/>
        <end position="49"/>
    </location>
</feature>
<dbReference type="EMBL" id="BAEH01000001">
    <property type="protein sequence ID" value="GAB16471.1"/>
    <property type="molecule type" value="Genomic_DNA"/>
</dbReference>
<evidence type="ECO:0000313" key="2">
    <source>
        <dbReference type="EMBL" id="GAB16471.1"/>
    </source>
</evidence>
<evidence type="ECO:0000313" key="3">
    <source>
        <dbReference type="Proteomes" id="UP000035034"/>
    </source>
</evidence>
<dbReference type="STRING" id="1077974.GOEFS_001_00160"/>
<keyword evidence="3" id="KW-1185">Reference proteome</keyword>
<dbReference type="Proteomes" id="UP000035034">
    <property type="component" value="Unassembled WGS sequence"/>
</dbReference>
<name>H0QUH0_9ACTN</name>
<reference evidence="2 3" key="1">
    <citation type="submission" date="2011-12" db="EMBL/GenBank/DDBJ databases">
        <title>Whole genome shotgun sequence of Gordonia effusa NBRC 100432.</title>
        <authorList>
            <person name="Yoshida I."/>
            <person name="Takarada H."/>
            <person name="Hosoyama A."/>
            <person name="Tsuchikane K."/>
            <person name="Katsumata H."/>
            <person name="Yamazaki S."/>
            <person name="Fujita N."/>
        </authorList>
    </citation>
    <scope>NUCLEOTIDE SEQUENCE [LARGE SCALE GENOMIC DNA]</scope>
    <source>
        <strain evidence="2 3">NBRC 100432</strain>
    </source>
</reference>
<feature type="compositionally biased region" description="Polar residues" evidence="1">
    <location>
        <begin position="17"/>
        <end position="34"/>
    </location>
</feature>
<comment type="caution">
    <text evidence="2">The sequence shown here is derived from an EMBL/GenBank/DDBJ whole genome shotgun (WGS) entry which is preliminary data.</text>
</comment>
<evidence type="ECO:0000256" key="1">
    <source>
        <dbReference type="SAM" id="MobiDB-lite"/>
    </source>
</evidence>
<proteinExistence type="predicted"/>
<gene>
    <name evidence="2" type="ORF">GOEFS_001_00160</name>
</gene>
<sequence>MFSEGGAMPEMMPHAPDTQTSDRTQPATWASSGEDTPLRARRRKVQAGREWGARACRWDMLR</sequence>